<accession>A0A5D3CTL5</accession>
<dbReference type="Pfam" id="PF24804">
    <property type="entry name" value="DUF7705"/>
    <property type="match status" value="1"/>
</dbReference>
<feature type="domain" description="DUF7705" evidence="2">
    <location>
        <begin position="40"/>
        <end position="86"/>
    </location>
</feature>
<feature type="chain" id="PRO_5022742302" description="DUF7705 domain-containing protein" evidence="1">
    <location>
        <begin position="25"/>
        <end position="102"/>
    </location>
</feature>
<dbReference type="PANTHER" id="PTHR33916:SF1">
    <property type="entry name" value="EXPANSIN-LIKE EG45 DOMAIN-CONTAINING PROTEIN"/>
    <property type="match status" value="1"/>
</dbReference>
<proteinExistence type="predicted"/>
<evidence type="ECO:0000313" key="3">
    <source>
        <dbReference type="EMBL" id="TYK14865.1"/>
    </source>
</evidence>
<comment type="caution">
    <text evidence="3">The sequence shown here is derived from an EMBL/GenBank/DDBJ whole genome shotgun (WGS) entry which is preliminary data.</text>
</comment>
<dbReference type="InterPro" id="IPR056122">
    <property type="entry name" value="DUF7705"/>
</dbReference>
<protein>
    <recommendedName>
        <fullName evidence="2">DUF7705 domain-containing protein</fullName>
    </recommendedName>
</protein>
<dbReference type="EMBL" id="SSTD01008858">
    <property type="protein sequence ID" value="TYK14865.1"/>
    <property type="molecule type" value="Genomic_DNA"/>
</dbReference>
<dbReference type="Proteomes" id="UP000321947">
    <property type="component" value="Unassembled WGS sequence"/>
</dbReference>
<dbReference type="AlphaFoldDB" id="A0A5D3CTL5"/>
<reference evidence="3 4" key="1">
    <citation type="submission" date="2019-08" db="EMBL/GenBank/DDBJ databases">
        <title>Draft genome sequences of two oriental melons (Cucumis melo L. var makuwa).</title>
        <authorList>
            <person name="Kwon S.-Y."/>
        </authorList>
    </citation>
    <scope>NUCLEOTIDE SEQUENCE [LARGE SCALE GENOMIC DNA]</scope>
    <source>
        <strain evidence="4">cv. Chang Bougi</strain>
        <tissue evidence="3">Leaf</tissue>
    </source>
</reference>
<dbReference type="PANTHER" id="PTHR33916">
    <property type="entry name" value="EXPANSIN-LIKE EG45 DOMAIN-CONTAINING PROTEIN"/>
    <property type="match status" value="1"/>
</dbReference>
<name>A0A5D3CTL5_CUCMM</name>
<evidence type="ECO:0000259" key="2">
    <source>
        <dbReference type="Pfam" id="PF24804"/>
    </source>
</evidence>
<gene>
    <name evidence="3" type="ORF">E5676_scaffold30649G00010</name>
</gene>
<organism evidence="3 4">
    <name type="scientific">Cucumis melo var. makuwa</name>
    <name type="common">Oriental melon</name>
    <dbReference type="NCBI Taxonomy" id="1194695"/>
    <lineage>
        <taxon>Eukaryota</taxon>
        <taxon>Viridiplantae</taxon>
        <taxon>Streptophyta</taxon>
        <taxon>Embryophyta</taxon>
        <taxon>Tracheophyta</taxon>
        <taxon>Spermatophyta</taxon>
        <taxon>Magnoliopsida</taxon>
        <taxon>eudicotyledons</taxon>
        <taxon>Gunneridae</taxon>
        <taxon>Pentapetalae</taxon>
        <taxon>rosids</taxon>
        <taxon>fabids</taxon>
        <taxon>Cucurbitales</taxon>
        <taxon>Cucurbitaceae</taxon>
        <taxon>Benincaseae</taxon>
        <taxon>Cucumis</taxon>
    </lineage>
</organism>
<feature type="signal peptide" evidence="1">
    <location>
        <begin position="1"/>
        <end position="24"/>
    </location>
</feature>
<evidence type="ECO:0000313" key="4">
    <source>
        <dbReference type="Proteomes" id="UP000321947"/>
    </source>
</evidence>
<keyword evidence="1" id="KW-0732">Signal</keyword>
<evidence type="ECO:0000256" key="1">
    <source>
        <dbReference type="SAM" id="SignalP"/>
    </source>
</evidence>
<sequence length="102" mass="11412">MGSLFSRFFLLLLLSQLFFTQCSSHKSTECLPSHDSSDYISAVGDPGMKNPNVRVGFEAWNFCNEVGAEAPNMGSPRLADCADLKTLPFRMQFWFPSSVYAF</sequence>